<accession>A0A7Y6IF81</accession>
<evidence type="ECO:0000313" key="3">
    <source>
        <dbReference type="Proteomes" id="UP000586042"/>
    </source>
</evidence>
<dbReference type="InterPro" id="IPR023387">
    <property type="entry name" value="DUF1653-like_dom"/>
</dbReference>
<reference evidence="2 3" key="1">
    <citation type="submission" date="2020-06" db="EMBL/GenBank/DDBJ databases">
        <title>Nonomuraea sp. SMC257, a novel actinomycete isolated from soil.</title>
        <authorList>
            <person name="Chanama M."/>
        </authorList>
    </citation>
    <scope>NUCLEOTIDE SEQUENCE [LARGE SCALE GENOMIC DNA]</scope>
    <source>
        <strain evidence="2 3">SMC257</strain>
    </source>
</reference>
<dbReference type="Proteomes" id="UP000586042">
    <property type="component" value="Unassembled WGS sequence"/>
</dbReference>
<protein>
    <submittedName>
        <fullName evidence="2">DUF1653 domain-containing protein</fullName>
    </submittedName>
</protein>
<dbReference type="InterPro" id="IPR037135">
    <property type="entry name" value="DUF1653-like_dom_sf"/>
</dbReference>
<dbReference type="RefSeq" id="WP_175594622.1">
    <property type="nucleotide sequence ID" value="NZ_JABWGN010000019.1"/>
</dbReference>
<evidence type="ECO:0000259" key="1">
    <source>
        <dbReference type="Pfam" id="PF07866"/>
    </source>
</evidence>
<dbReference type="Gene3D" id="2.30.30.320">
    <property type="entry name" value="DUF1653-like domain"/>
    <property type="match status" value="1"/>
</dbReference>
<sequence>MGDHGIKPGVYEHFSGNRYQVIGFGHGVEGTGADEQVGEEVVVYQALFDSPAYGDRHIWVRGVKNFTEHIEVAGQRVERFRYVGEATDE</sequence>
<evidence type="ECO:0000313" key="2">
    <source>
        <dbReference type="EMBL" id="NUW37167.1"/>
    </source>
</evidence>
<dbReference type="Pfam" id="PF07866">
    <property type="entry name" value="DUF1653"/>
    <property type="match status" value="1"/>
</dbReference>
<keyword evidence="3" id="KW-1185">Reference proteome</keyword>
<name>A0A7Y6IF81_9ACTN</name>
<proteinExistence type="predicted"/>
<feature type="domain" description="DUF1653" evidence="1">
    <location>
        <begin position="9"/>
        <end position="81"/>
    </location>
</feature>
<comment type="caution">
    <text evidence="2">The sequence shown here is derived from an EMBL/GenBank/DDBJ whole genome shotgun (WGS) entry which is preliminary data.</text>
</comment>
<dbReference type="EMBL" id="JABWGN010000019">
    <property type="protein sequence ID" value="NUW37167.1"/>
    <property type="molecule type" value="Genomic_DNA"/>
</dbReference>
<gene>
    <name evidence="2" type="ORF">HTZ77_38055</name>
</gene>
<organism evidence="2 3">
    <name type="scientific">Nonomuraea montanisoli</name>
    <dbReference type="NCBI Taxonomy" id="2741721"/>
    <lineage>
        <taxon>Bacteria</taxon>
        <taxon>Bacillati</taxon>
        <taxon>Actinomycetota</taxon>
        <taxon>Actinomycetes</taxon>
        <taxon>Streptosporangiales</taxon>
        <taxon>Streptosporangiaceae</taxon>
        <taxon>Nonomuraea</taxon>
    </lineage>
</organism>
<dbReference type="AlphaFoldDB" id="A0A7Y6IF81"/>